<evidence type="ECO:0000256" key="2">
    <source>
        <dbReference type="ARBA" id="ARBA00022475"/>
    </source>
</evidence>
<gene>
    <name evidence="10 12" type="primary">murJ</name>
    <name evidence="12" type="ORF">EAH76_11345</name>
</gene>
<feature type="transmembrane region" description="Helical" evidence="10">
    <location>
        <begin position="456"/>
        <end position="473"/>
    </location>
</feature>
<keyword evidence="10 11" id="KW-0961">Cell wall biogenesis/degradation</keyword>
<dbReference type="GO" id="GO:0005886">
    <property type="term" value="C:plasma membrane"/>
    <property type="evidence" value="ECO:0007669"/>
    <property type="project" value="UniProtKB-SubCell"/>
</dbReference>
<feature type="transmembrane region" description="Helical" evidence="10">
    <location>
        <begin position="90"/>
        <end position="109"/>
    </location>
</feature>
<keyword evidence="3 10" id="KW-0812">Transmembrane</keyword>
<keyword evidence="10" id="KW-0997">Cell inner membrane</keyword>
<keyword evidence="4 10" id="KW-0133">Cell shape</keyword>
<comment type="caution">
    <text evidence="12">The sequence shown here is derived from an EMBL/GenBank/DDBJ whole genome shotgun (WGS) entry which is preliminary data.</text>
</comment>
<dbReference type="AlphaFoldDB" id="A0A502G0U1"/>
<evidence type="ECO:0000256" key="3">
    <source>
        <dbReference type="ARBA" id="ARBA00022692"/>
    </source>
</evidence>
<evidence type="ECO:0000313" key="12">
    <source>
        <dbReference type="EMBL" id="TPG55150.1"/>
    </source>
</evidence>
<dbReference type="GO" id="GO:0015648">
    <property type="term" value="F:lipid-linked peptidoglycan transporter activity"/>
    <property type="evidence" value="ECO:0007669"/>
    <property type="project" value="UniProtKB-UniRule"/>
</dbReference>
<keyword evidence="5 10" id="KW-0573">Peptidoglycan synthesis</keyword>
<proteinExistence type="inferred from homology"/>
<protein>
    <recommendedName>
        <fullName evidence="10">Probable lipid II flippase MurJ</fullName>
    </recommendedName>
</protein>
<feature type="transmembrane region" description="Helical" evidence="10">
    <location>
        <begin position="393"/>
        <end position="413"/>
    </location>
</feature>
<feature type="transmembrane region" description="Helical" evidence="10">
    <location>
        <begin position="359"/>
        <end position="381"/>
    </location>
</feature>
<dbReference type="GO" id="GO:0008360">
    <property type="term" value="P:regulation of cell shape"/>
    <property type="evidence" value="ECO:0007669"/>
    <property type="project" value="UniProtKB-UniRule"/>
</dbReference>
<comment type="caution">
    <text evidence="10">Lacks conserved residue(s) required for the propagation of feature annotation.</text>
</comment>
<feature type="transmembrane region" description="Helical" evidence="10">
    <location>
        <begin position="162"/>
        <end position="183"/>
    </location>
</feature>
<keyword evidence="13" id="KW-1185">Reference proteome</keyword>
<keyword evidence="7 10" id="KW-0472">Membrane</keyword>
<dbReference type="InterPro" id="IPR051050">
    <property type="entry name" value="Lipid_II_flippase_MurJ/MviN"/>
</dbReference>
<dbReference type="CDD" id="cd13123">
    <property type="entry name" value="MATE_MurJ_like"/>
    <property type="match status" value="1"/>
</dbReference>
<dbReference type="RefSeq" id="WP_140850279.1">
    <property type="nucleotide sequence ID" value="NZ_RCZC01000002.1"/>
</dbReference>
<organism evidence="12 13">
    <name type="scientific">Sphingomonas glacialis</name>
    <dbReference type="NCBI Taxonomy" id="658225"/>
    <lineage>
        <taxon>Bacteria</taxon>
        <taxon>Pseudomonadati</taxon>
        <taxon>Pseudomonadota</taxon>
        <taxon>Alphaproteobacteria</taxon>
        <taxon>Sphingomonadales</taxon>
        <taxon>Sphingomonadaceae</taxon>
        <taxon>Sphingomonas</taxon>
    </lineage>
</organism>
<keyword evidence="2 10" id="KW-1003">Cell membrane</keyword>
<dbReference type="Pfam" id="PF03023">
    <property type="entry name" value="MurJ"/>
    <property type="match status" value="1"/>
</dbReference>
<dbReference type="EMBL" id="RCZC01000002">
    <property type="protein sequence ID" value="TPG55150.1"/>
    <property type="molecule type" value="Genomic_DNA"/>
</dbReference>
<dbReference type="GO" id="GO:0009252">
    <property type="term" value="P:peptidoglycan biosynthetic process"/>
    <property type="evidence" value="ECO:0007669"/>
    <property type="project" value="UniProtKB-UniRule"/>
</dbReference>
<comment type="similarity">
    <text evidence="9 10 11">Belongs to the MurJ/MviN family.</text>
</comment>
<evidence type="ECO:0000256" key="11">
    <source>
        <dbReference type="PIRNR" id="PIRNR002869"/>
    </source>
</evidence>
<dbReference type="PRINTS" id="PR01806">
    <property type="entry name" value="VIRFACTRMVIN"/>
</dbReference>
<sequence>MNLVKSLGSVGGLTLVSRVLALLRDSLAARYVGAGFASDAFNGVAFRLPNMFRALFAEGAFSAAFIPLFNKKAAGPEGLPAGYAFAERALAVLLPVLILFTVAMLLAAWPITYLLSGGFARQHPTHEQFAFAVMLSRITLPYLALISLASLLGGILNSLDKFWVNAAAPILLNLAMIGGLWFFHGADEYETARVQAISVTVGGVLQLAWLILACHRAGVDMRLRMPRLDKDVREMLRLIVPAAAGAGASQINLLISTSLAGSLLASGSITYIYYADRLNQLPLGLIGIGLGTILLPTISRLLSSGQDAAAMETQNRGIELALFLTLPATIAFLIAAEPIVRGLFQYGHFTALDAKRCGWALSAFSIGLPSYVLVKVLTPGYYARGDTKTPVRYAMLSIGINIVGNLILIPLIGHVGPPLATALASTVNVAMLYRTLAARGHFVADAGLRRKVPRLLLAALLMGATIYAFEQLLDPYLGGPLIVRYAALGVLVGAGGAVYGVACFVTGAYRIADIKGLLRKRGATSKPVQE</sequence>
<keyword evidence="10 11" id="KW-0813">Transport</keyword>
<feature type="transmembrane region" description="Helical" evidence="10">
    <location>
        <begin position="320"/>
        <end position="339"/>
    </location>
</feature>
<name>A0A502G0U1_9SPHN</name>
<feature type="transmembrane region" description="Helical" evidence="10">
    <location>
        <begin position="281"/>
        <end position="299"/>
    </location>
</feature>
<comment type="function">
    <text evidence="8 10 11">Involved in peptidoglycan biosynthesis. Transports lipid-linked peptidoglycan precursors from the inner to the outer leaflet of the cytoplasmic membrane.</text>
</comment>
<evidence type="ECO:0000256" key="10">
    <source>
        <dbReference type="HAMAP-Rule" id="MF_02078"/>
    </source>
</evidence>
<dbReference type="Proteomes" id="UP000319931">
    <property type="component" value="Unassembled WGS sequence"/>
</dbReference>
<evidence type="ECO:0000256" key="8">
    <source>
        <dbReference type="ARBA" id="ARBA00060041"/>
    </source>
</evidence>
<evidence type="ECO:0000313" key="13">
    <source>
        <dbReference type="Proteomes" id="UP000319931"/>
    </source>
</evidence>
<dbReference type="UniPathway" id="UPA00219"/>
<comment type="subcellular location">
    <subcellularLocation>
        <location evidence="10">Cell inner membrane</location>
        <topology evidence="10">Multi-pass membrane protein</topology>
    </subcellularLocation>
    <subcellularLocation>
        <location evidence="1">Cell membrane</location>
        <topology evidence="1">Multi-pass membrane protein</topology>
    </subcellularLocation>
</comment>
<dbReference type="HAMAP" id="MF_02078">
    <property type="entry name" value="MurJ_MviN"/>
    <property type="match status" value="1"/>
</dbReference>
<evidence type="ECO:0000256" key="4">
    <source>
        <dbReference type="ARBA" id="ARBA00022960"/>
    </source>
</evidence>
<keyword evidence="6 10" id="KW-1133">Transmembrane helix</keyword>
<reference evidence="12 13" key="1">
    <citation type="journal article" date="2019" name="Environ. Microbiol.">
        <title>Species interactions and distinct microbial communities in high Arctic permafrost affected cryosols are associated with the CH4 and CO2 gas fluxes.</title>
        <authorList>
            <person name="Altshuler I."/>
            <person name="Hamel J."/>
            <person name="Turney S."/>
            <person name="Magnuson E."/>
            <person name="Levesque R."/>
            <person name="Greer C."/>
            <person name="Whyte L.G."/>
        </authorList>
    </citation>
    <scope>NUCLEOTIDE SEQUENCE [LARGE SCALE GENOMIC DNA]</scope>
    <source>
        <strain evidence="12 13">E6.1</strain>
    </source>
</reference>
<feature type="transmembrane region" description="Helical" evidence="10">
    <location>
        <begin position="129"/>
        <end position="155"/>
    </location>
</feature>
<dbReference type="PIRSF" id="PIRSF002869">
    <property type="entry name" value="MviN"/>
    <property type="match status" value="1"/>
</dbReference>
<feature type="transmembrane region" description="Helical" evidence="10">
    <location>
        <begin position="485"/>
        <end position="511"/>
    </location>
</feature>
<accession>A0A502G0U1</accession>
<evidence type="ECO:0000256" key="7">
    <source>
        <dbReference type="ARBA" id="ARBA00023136"/>
    </source>
</evidence>
<dbReference type="InterPro" id="IPR004268">
    <property type="entry name" value="MurJ"/>
</dbReference>
<comment type="pathway">
    <text evidence="10">Cell wall biogenesis; peptidoglycan biosynthesis.</text>
</comment>
<evidence type="ECO:0000256" key="9">
    <source>
        <dbReference type="ARBA" id="ARBA00061532"/>
    </source>
</evidence>
<dbReference type="GO" id="GO:0034204">
    <property type="term" value="P:lipid translocation"/>
    <property type="evidence" value="ECO:0007669"/>
    <property type="project" value="TreeGrafter"/>
</dbReference>
<dbReference type="OrthoDB" id="9816572at2"/>
<evidence type="ECO:0000256" key="5">
    <source>
        <dbReference type="ARBA" id="ARBA00022984"/>
    </source>
</evidence>
<feature type="transmembrane region" description="Helical" evidence="10">
    <location>
        <begin position="419"/>
        <end position="436"/>
    </location>
</feature>
<dbReference type="GO" id="GO:0071555">
    <property type="term" value="P:cell wall organization"/>
    <property type="evidence" value="ECO:0007669"/>
    <property type="project" value="UniProtKB-UniRule"/>
</dbReference>
<dbReference type="PANTHER" id="PTHR47019:SF1">
    <property type="entry name" value="LIPID II FLIPPASE MURJ"/>
    <property type="match status" value="1"/>
</dbReference>
<evidence type="ECO:0000256" key="1">
    <source>
        <dbReference type="ARBA" id="ARBA00004651"/>
    </source>
</evidence>
<evidence type="ECO:0000256" key="6">
    <source>
        <dbReference type="ARBA" id="ARBA00022989"/>
    </source>
</evidence>
<feature type="transmembrane region" description="Helical" evidence="10">
    <location>
        <begin position="195"/>
        <end position="214"/>
    </location>
</feature>
<dbReference type="PANTHER" id="PTHR47019">
    <property type="entry name" value="LIPID II FLIPPASE MURJ"/>
    <property type="match status" value="1"/>
</dbReference>
<dbReference type="NCBIfam" id="TIGR01695">
    <property type="entry name" value="murJ_mviN"/>
    <property type="match status" value="1"/>
</dbReference>